<protein>
    <submittedName>
        <fullName evidence="2">Uncharacterized protein</fullName>
    </submittedName>
</protein>
<dbReference type="EMBL" id="HBNS01030335">
    <property type="protein sequence ID" value="CAE4624166.1"/>
    <property type="molecule type" value="Transcribed_RNA"/>
</dbReference>
<accession>A0A6V2ICQ6</accession>
<evidence type="ECO:0000313" key="2">
    <source>
        <dbReference type="EMBL" id="CAE4624167.1"/>
    </source>
</evidence>
<evidence type="ECO:0000313" key="1">
    <source>
        <dbReference type="EMBL" id="CAE4624166.1"/>
    </source>
</evidence>
<dbReference type="EMBL" id="HBNS01030336">
    <property type="protein sequence ID" value="CAE4624167.1"/>
    <property type="molecule type" value="Transcribed_RNA"/>
</dbReference>
<reference evidence="2" key="1">
    <citation type="submission" date="2021-01" db="EMBL/GenBank/DDBJ databases">
        <authorList>
            <person name="Corre E."/>
            <person name="Pelletier E."/>
            <person name="Niang G."/>
            <person name="Scheremetjew M."/>
            <person name="Finn R."/>
            <person name="Kale V."/>
            <person name="Holt S."/>
            <person name="Cochrane G."/>
            <person name="Meng A."/>
            <person name="Brown T."/>
            <person name="Cohen L."/>
        </authorList>
    </citation>
    <scope>NUCLEOTIDE SEQUENCE</scope>
    <source>
        <strain evidence="2">GSO104</strain>
    </source>
</reference>
<organism evidence="2">
    <name type="scientific">Ditylum brightwellii</name>
    <dbReference type="NCBI Taxonomy" id="49249"/>
    <lineage>
        <taxon>Eukaryota</taxon>
        <taxon>Sar</taxon>
        <taxon>Stramenopiles</taxon>
        <taxon>Ochrophyta</taxon>
        <taxon>Bacillariophyta</taxon>
        <taxon>Mediophyceae</taxon>
        <taxon>Lithodesmiophycidae</taxon>
        <taxon>Lithodesmiales</taxon>
        <taxon>Lithodesmiaceae</taxon>
        <taxon>Ditylum</taxon>
    </lineage>
</organism>
<sequence length="145" mass="16326">MLCSNYKLVYIYSLLPMHLAYVSTNNIIVGTSQKDTTKCALQQNDTQMLAKRSILCVERHGQISAFAVFAARQGRIHIRKQLEMTQPHIEGSCSLCFDQHAFASIFFFMQRIITPCSQLIGGGIINVQSSILLHIIHLDLNLNCL</sequence>
<dbReference type="AlphaFoldDB" id="A0A6V2ICQ6"/>
<gene>
    <name evidence="1" type="ORF">DBRI00130_LOCUS23810</name>
    <name evidence="2" type="ORF">DBRI00130_LOCUS23811</name>
</gene>
<name>A0A6V2ICQ6_9STRA</name>
<proteinExistence type="predicted"/>